<keyword evidence="2" id="KW-1185">Reference proteome</keyword>
<comment type="caution">
    <text evidence="1">The sequence shown here is derived from an EMBL/GenBank/DDBJ whole genome shotgun (WGS) entry which is preliminary data.</text>
</comment>
<protein>
    <submittedName>
        <fullName evidence="1">FtsZ-binding cell division protein ZapB</fullName>
    </submittedName>
</protein>
<name>A0A7W5ZPU0_9BACT</name>
<dbReference type="EMBL" id="JACIBY010000017">
    <property type="protein sequence ID" value="MBB3841477.1"/>
    <property type="molecule type" value="Genomic_DNA"/>
</dbReference>
<keyword evidence="1" id="KW-0132">Cell division</keyword>
<evidence type="ECO:0000313" key="1">
    <source>
        <dbReference type="EMBL" id="MBB3841477.1"/>
    </source>
</evidence>
<keyword evidence="1" id="KW-0131">Cell cycle</keyword>
<dbReference type="Proteomes" id="UP000541352">
    <property type="component" value="Unassembled WGS sequence"/>
</dbReference>
<dbReference type="GO" id="GO:0051301">
    <property type="term" value="P:cell division"/>
    <property type="evidence" value="ECO:0007669"/>
    <property type="project" value="UniProtKB-KW"/>
</dbReference>
<gene>
    <name evidence="1" type="ORF">FHS57_005505</name>
</gene>
<evidence type="ECO:0000313" key="2">
    <source>
        <dbReference type="Proteomes" id="UP000541352"/>
    </source>
</evidence>
<sequence>MAKNPKFDLQRFHFEHRLWGKEIDFVNEEVTIFAHLLDEMKVILPTDLATDFAETLQRISREMEHFKRINNTLKSEIHAQENVMAIALKNETVQYNDDIWATQVYLREKMDFYHDNYRKFKTEFRLFIGKDLENHFSLKEVSSLQETA</sequence>
<organism evidence="1 2">
    <name type="scientific">Runella defluvii</name>
    <dbReference type="NCBI Taxonomy" id="370973"/>
    <lineage>
        <taxon>Bacteria</taxon>
        <taxon>Pseudomonadati</taxon>
        <taxon>Bacteroidota</taxon>
        <taxon>Cytophagia</taxon>
        <taxon>Cytophagales</taxon>
        <taxon>Spirosomataceae</taxon>
        <taxon>Runella</taxon>
    </lineage>
</organism>
<accession>A0A7W5ZPU0</accession>
<dbReference type="RefSeq" id="WP_183979170.1">
    <property type="nucleotide sequence ID" value="NZ_JACIBY010000017.1"/>
</dbReference>
<dbReference type="AlphaFoldDB" id="A0A7W5ZPU0"/>
<reference evidence="1 2" key="1">
    <citation type="submission" date="2020-08" db="EMBL/GenBank/DDBJ databases">
        <title>Genomic Encyclopedia of Type Strains, Phase IV (KMG-IV): sequencing the most valuable type-strain genomes for metagenomic binning, comparative biology and taxonomic classification.</title>
        <authorList>
            <person name="Goeker M."/>
        </authorList>
    </citation>
    <scope>NUCLEOTIDE SEQUENCE [LARGE SCALE GENOMIC DNA]</scope>
    <source>
        <strain evidence="1 2">DSM 17976</strain>
    </source>
</reference>
<proteinExistence type="predicted"/>